<name>A0A410W9W9_9CORY</name>
<dbReference type="EMBL" id="CP035299">
    <property type="protein sequence ID" value="QAU52773.1"/>
    <property type="molecule type" value="Genomic_DNA"/>
</dbReference>
<dbReference type="KEGG" id="cpeg:CPELA_07565"/>
<evidence type="ECO:0000313" key="2">
    <source>
        <dbReference type="Proteomes" id="UP000288929"/>
    </source>
</evidence>
<organism evidence="1 2">
    <name type="scientific">Corynebacterium pelargi</name>
    <dbReference type="NCBI Taxonomy" id="1471400"/>
    <lineage>
        <taxon>Bacteria</taxon>
        <taxon>Bacillati</taxon>
        <taxon>Actinomycetota</taxon>
        <taxon>Actinomycetes</taxon>
        <taxon>Mycobacteriales</taxon>
        <taxon>Corynebacteriaceae</taxon>
        <taxon>Corynebacterium</taxon>
    </lineage>
</organism>
<evidence type="ECO:0008006" key="3">
    <source>
        <dbReference type="Google" id="ProtNLM"/>
    </source>
</evidence>
<evidence type="ECO:0000313" key="1">
    <source>
        <dbReference type="EMBL" id="QAU52773.1"/>
    </source>
</evidence>
<keyword evidence="2" id="KW-1185">Reference proteome</keyword>
<gene>
    <name evidence="1" type="ORF">CPELA_07565</name>
</gene>
<proteinExistence type="predicted"/>
<dbReference type="AlphaFoldDB" id="A0A410W9W9"/>
<dbReference type="CDD" id="cd11614">
    <property type="entry name" value="SAF_CpaB_FlgA_like"/>
    <property type="match status" value="1"/>
</dbReference>
<dbReference type="Proteomes" id="UP000288929">
    <property type="component" value="Chromosome"/>
</dbReference>
<protein>
    <recommendedName>
        <fullName evidence="3">SAF domain-containing protein</fullName>
    </recommendedName>
</protein>
<accession>A0A410W9W9</accession>
<reference evidence="1 2" key="1">
    <citation type="submission" date="2019-01" db="EMBL/GenBank/DDBJ databases">
        <authorList>
            <person name="Ruckert C."/>
            <person name="Busche T."/>
            <person name="Kalinowski J."/>
        </authorList>
    </citation>
    <scope>NUCLEOTIDE SEQUENCE [LARGE SCALE GENOMIC DNA]</scope>
    <source>
        <strain evidence="1 2">136/3</strain>
    </source>
</reference>
<sequence length="255" mass="26657">MMLAAIGPSPQINFGQTSAEFLASLWNLGPSFSSKYGVSIFQRLRHPGFARTLLLRRILAVSLLLAAVLITVSSRSSDQASAFRYTRDLHAGEVLQEGDIERVDVPEALAQELRKDDLLGRITLLDRKNGSLAAVGDVLDPELTSAAVGEISSTAPGQSAHIVPLTLVDATVATMLVPGDTVTVLSAGDEHAPARIIAEGAQVIFAGHQAKAGNTGTQRELQGVLLRLDAQAAQAVAAASLAQPLAVVITGARAQ</sequence>